<evidence type="ECO:0000313" key="3">
    <source>
        <dbReference type="EMBL" id="BBE30531.1"/>
    </source>
</evidence>
<accession>A0A7G1G2H6</accession>
<evidence type="ECO:0000313" key="4">
    <source>
        <dbReference type="Proteomes" id="UP000516361"/>
    </source>
</evidence>
<feature type="region of interest" description="Disordered" evidence="1">
    <location>
        <begin position="509"/>
        <end position="531"/>
    </location>
</feature>
<name>A0A7G1G2H6_9BACT</name>
<feature type="chain" id="PRO_5028804327" evidence="2">
    <location>
        <begin position="24"/>
        <end position="531"/>
    </location>
</feature>
<organism evidence="3 4">
    <name type="scientific">Tepiditoga spiralis</name>
    <dbReference type="NCBI Taxonomy" id="2108365"/>
    <lineage>
        <taxon>Bacteria</taxon>
        <taxon>Thermotogati</taxon>
        <taxon>Thermotogota</taxon>
        <taxon>Thermotogae</taxon>
        <taxon>Petrotogales</taxon>
        <taxon>Petrotogaceae</taxon>
        <taxon>Tepiditoga</taxon>
    </lineage>
</organism>
<dbReference type="AlphaFoldDB" id="A0A7G1G2H6"/>
<dbReference type="InParanoid" id="A0A7G1G2H6"/>
<evidence type="ECO:0000256" key="2">
    <source>
        <dbReference type="SAM" id="SignalP"/>
    </source>
</evidence>
<feature type="signal peptide" evidence="2">
    <location>
        <begin position="1"/>
        <end position="23"/>
    </location>
</feature>
<evidence type="ECO:0000256" key="1">
    <source>
        <dbReference type="SAM" id="MobiDB-lite"/>
    </source>
</evidence>
<protein>
    <submittedName>
        <fullName evidence="3">Uncharacterized protein</fullName>
    </submittedName>
</protein>
<dbReference type="RefSeq" id="WP_190615616.1">
    <property type="nucleotide sequence ID" value="NZ_AP018712.1"/>
</dbReference>
<keyword evidence="2" id="KW-0732">Signal</keyword>
<reference evidence="3 4" key="1">
    <citation type="submission" date="2018-06" db="EMBL/GenBank/DDBJ databases">
        <title>Genome sequencing of Oceanotoga sp. sy52.</title>
        <authorList>
            <person name="Mori K."/>
        </authorList>
    </citation>
    <scope>NUCLEOTIDE SEQUENCE [LARGE SCALE GENOMIC DNA]</scope>
    <source>
        <strain evidence="4">sy52</strain>
    </source>
</reference>
<dbReference type="Proteomes" id="UP000516361">
    <property type="component" value="Chromosome"/>
</dbReference>
<feature type="compositionally biased region" description="Low complexity" evidence="1">
    <location>
        <begin position="518"/>
        <end position="531"/>
    </location>
</feature>
<keyword evidence="4" id="KW-1185">Reference proteome</keyword>
<dbReference type="EMBL" id="AP018712">
    <property type="protein sequence ID" value="BBE30531.1"/>
    <property type="molecule type" value="Genomic_DNA"/>
</dbReference>
<proteinExistence type="predicted"/>
<sequence length="531" mass="62354">MKKTLAKKTFVLLFILFSILSIASVSFDIKNFDLSTEQKISIALEHDQYDIGANAAEIIIKLYNFNNYDTLISSLTYSFENNDDEDIYDDDFDDNYDHEYYDDDYNENTEDSTDNNYHLKTPEKKEDPFTIIQETGFDKLLLSLKENLNVIKNIKNIKVNLSNEAAIQFQKKLFSNDTDIYNEPISFDYRDFKLLSLLTSLTNEKPSNNEFLNDLDKVLNQDNEENFNDIMKKYLNKKAFEQFSSMFNEIANLDPEGNTDAFDIINNYLKVFAKNDGEENWLSLKDIFKTNIFDPEKITKNIDEDLNQLKFLLKESFNIYDFENNPIFLNRKNKDFTDILLNKLSIENNEVFKKNKLTYLLDYDLNKKILSIKVNEIIVKTPLEILKELYNSLPYGEFNLYIETKEKNVITKTNLYCNFLKLKSNFEFTDLNLKVSPDIIRYTIGIIFSSLFKNLDDEYLYLLPDMFSLITRDNNDLIFSVKLKDYFILSSRTPNFFSKENIEKIINDFNSPDELTPTETSTNSSETNESN</sequence>
<dbReference type="KEGG" id="ocy:OSSY52_06720"/>
<gene>
    <name evidence="3" type="ORF">OSSY52_06720</name>
</gene>